<reference evidence="2" key="2">
    <citation type="journal article" date="2024" name="Plant">
        <title>Genomic evolution and insights into agronomic trait innovations of Sesamum species.</title>
        <authorList>
            <person name="Miao H."/>
            <person name="Wang L."/>
            <person name="Qu L."/>
            <person name="Liu H."/>
            <person name="Sun Y."/>
            <person name="Le M."/>
            <person name="Wang Q."/>
            <person name="Wei S."/>
            <person name="Zheng Y."/>
            <person name="Lin W."/>
            <person name="Duan Y."/>
            <person name="Cao H."/>
            <person name="Xiong S."/>
            <person name="Wang X."/>
            <person name="Wei L."/>
            <person name="Li C."/>
            <person name="Ma Q."/>
            <person name="Ju M."/>
            <person name="Zhao R."/>
            <person name="Li G."/>
            <person name="Mu C."/>
            <person name="Tian Q."/>
            <person name="Mei H."/>
            <person name="Zhang T."/>
            <person name="Gao T."/>
            <person name="Zhang H."/>
        </authorList>
    </citation>
    <scope>NUCLEOTIDE SEQUENCE</scope>
    <source>
        <strain evidence="2">KEN8</strain>
    </source>
</reference>
<name>A0AAW2J1F0_9LAMI</name>
<feature type="region of interest" description="Disordered" evidence="1">
    <location>
        <begin position="1"/>
        <end position="51"/>
    </location>
</feature>
<feature type="compositionally biased region" description="Polar residues" evidence="1">
    <location>
        <begin position="23"/>
        <end position="50"/>
    </location>
</feature>
<proteinExistence type="predicted"/>
<evidence type="ECO:0000313" key="2">
    <source>
        <dbReference type="EMBL" id="KAL0287786.1"/>
    </source>
</evidence>
<reference evidence="2" key="1">
    <citation type="submission" date="2020-06" db="EMBL/GenBank/DDBJ databases">
        <authorList>
            <person name="Li T."/>
            <person name="Hu X."/>
            <person name="Zhang T."/>
            <person name="Song X."/>
            <person name="Zhang H."/>
            <person name="Dai N."/>
            <person name="Sheng W."/>
            <person name="Hou X."/>
            <person name="Wei L."/>
        </authorList>
    </citation>
    <scope>NUCLEOTIDE SEQUENCE</scope>
    <source>
        <strain evidence="2">KEN8</strain>
        <tissue evidence="2">Leaf</tissue>
    </source>
</reference>
<dbReference type="AlphaFoldDB" id="A0AAW2J1F0"/>
<protein>
    <submittedName>
        <fullName evidence="2">Protein Brevis radix-like 4</fullName>
    </submittedName>
</protein>
<comment type="caution">
    <text evidence="2">The sequence shown here is derived from an EMBL/GenBank/DDBJ whole genome shotgun (WGS) entry which is preliminary data.</text>
</comment>
<organism evidence="2">
    <name type="scientific">Sesamum calycinum</name>
    <dbReference type="NCBI Taxonomy" id="2727403"/>
    <lineage>
        <taxon>Eukaryota</taxon>
        <taxon>Viridiplantae</taxon>
        <taxon>Streptophyta</taxon>
        <taxon>Embryophyta</taxon>
        <taxon>Tracheophyta</taxon>
        <taxon>Spermatophyta</taxon>
        <taxon>Magnoliopsida</taxon>
        <taxon>eudicotyledons</taxon>
        <taxon>Gunneridae</taxon>
        <taxon>Pentapetalae</taxon>
        <taxon>asterids</taxon>
        <taxon>lamiids</taxon>
        <taxon>Lamiales</taxon>
        <taxon>Pedaliaceae</taxon>
        <taxon>Sesamum</taxon>
    </lineage>
</organism>
<evidence type="ECO:0000256" key="1">
    <source>
        <dbReference type="SAM" id="MobiDB-lite"/>
    </source>
</evidence>
<accession>A0AAW2J1F0</accession>
<gene>
    <name evidence="2" type="ORF">Scaly_2550600</name>
</gene>
<dbReference type="EMBL" id="JACGWM010001801">
    <property type="protein sequence ID" value="KAL0287786.1"/>
    <property type="molecule type" value="Genomic_DNA"/>
</dbReference>
<sequence>MESVEDSPVTPPLGREPLPRTLNRPTGNGAAYSSSDSLDLQSMHSRSNYDSCGVASTPKLSSISAAKTEISSMDASMRSTSSSRDADALVKYPSATPVIWRLNGSNRTSPVCTLPSELCLTVEESSDESDSAGRNSESYMLDYGGKRTEQGYISNTCDEWMLHFFFTEGSMAITEVCAIVMWRGEAI</sequence>